<accession>A0AC35FVT2</accession>
<evidence type="ECO:0000313" key="1">
    <source>
        <dbReference type="Proteomes" id="UP000887580"/>
    </source>
</evidence>
<name>A0AC35FVT2_9BILA</name>
<sequence length="2052" mass="235309">MDTNRGRRGRNNIASRGSSDTRGSGGRGNRSPGGSSNARGTARKGRGGGRPDDSRNYSPSDPPDRGGRSTRYQGYRGNPYARGTARGGRSGHRQREDGNKENRRPRPHDDKPKYGIAYQKIEDLCKDMDQRKILPGSAELLTAVQADSFYQRLDDLWPDIEKQSNLLRVIVATASTNQQDLLNLTYDFVSKVFSSKLVETIVENVICPLAYDTNMQEKPIYSEIAHQTVKLLLLGFQLLPSQMDTYLLKVQNVTASLKEVKDVCLKEETKIQLDRLEVALKARQEVKASQRLTTETQKRENKEFEGSVGEPPKNFRELSVIPTFDDITHRLPPYLRAAKVKGRYDSDEQYLDIQFRLLREDLIRPLRDGISSYRKGGTKETDLYVYSDVEIGDSTMDKKTGELISYVSINVSRRMRWDKRLKYGSLVCLSSDEFKYNFLFATVIERELLPRGKVGLKFEEVSKINSKWKYKMVESPAFFEAYRHVMNALQSIEQDEPIPFSKYLVELETTTVAPAYSTDNRFNFKSLLKVDEELVQEIERFNHVHFGMDESQYSALVYALTSELAIIQGPPGTGKTYMGLQIAKLLFDNWNVWNRNERDARPMLVVCYTNHALDQFLEGISEFVKEGIIRVGGRCKNEKVEQFCLSKKRRWDNSAVRNAFYNTRDETAAIKKELEEKSTALKAYESGLASAHQLKNVKWDTKNNAAISELCKRIKSDSRETLMFTWLTQTDKEVPITLYDLNIIRQLMAWDIPEIKAKNVLADAYENSLYPEAQNLYYHLQSSYGRVYSNKKLSESAKIWPKIVDIDQAKRLGYSDTVAAELLVRMSVKEIYGECNRSSGIKGTRRQLATVTIPNEDEEIDELAFKDDDEENRRIFDTNVFEEMTSQKNKPKLTKGDRWYNAEVLKDFLEYITSTKPMTEKESLEVTDIWKLPLQRRWKLYQYWIYRCRGEVIRAIRKLEKTYSRNMKLLNEYRSLADVDVLKSAKVVGMTTTGAARLQSTLRALRPKIVIVEEAAEVLEAHLLTSLTQACQHLILIGDHKQLRPNPAVYELAKKYNLEISLFERLINNGYPFRMLTNQHRMCPDISRVLMPHFYQDLQDDPSVFEKEDVKGVTKNLLFINHSNPEITEKEFKSHKNPYEAEYALRLAHYFLQQNYKAEEITILCTYLDQLLELRKKAFAKFGRDHGFVIQSVDNYQGEENNIVILSLVRSNNPENKIGFLNIPNRVCVALSRAKLGLFVICNMDFLAKNCPMWNEIRKSAEEAGALSNELTVRCQMHQNEQVIQHYNDFDTKCREGGCDVPCNVRLECGHQCIKPCHVEDMEHTKQKCLKPCERKCNSEFQHSCKKDCWMPCGECNVKVFKVLPCGHGKKDKCSLDPENVQCAEDCQKTLSCGHRCKERCGGECTKYCKEIVERELPDCGHIVSMKCSDNITSVKCNAAVTKIWPLCKHPVKTFCSSNVSSLPCPHPCNTVLPDCEHLCEGTCGKCRNGRLHIPCSKSCNKIFLCEHKCDAKCSKVCPPCSKPCETACGHSQCGSQPIKGEQQKKTRKLLNQKKGIKTGRKCGEPCPPCKEECLNQCEHRQCSKKCGDPCDVLPCSEPCMKLLSCNPKREKTKSENNDDDIPLVEHRCIGVCGEECIKICKICDAEKFAELQQIFLGHEEDEDAKFVQLKDCGHVFEVNDLDQWIKSSLPKSDDKNVSIEIVQIKCPRCKTSIRRSKRYISILNERAIDIEQIKRKTRGLTNDEKKKEQKVFQEELIQVFHDFKESDFGKTKDVISLEIKLSEADSNVLTKDWFSTSRNILRIIETLTKYEKRGHESIEAFEQKLIRNRNEEKYDKFDVVKIDDIKEMPNFKSKLLQLRISNFWGYLEQECNTLISIINPNSISQPMIKQITYEVQRFGFIIDLFSYFSKAIQNNVDFNPVEIGLINEIFENMNGSKEFTDNFEKEISEKLQKLASIHPVSNFGISKKERIEILKAVGSDVTHWYKCPNGHHYGIGDCGGAVMTAKCPECKAHIGGVSHRILDSNQDAQNEMLEGTGVPAMSYQNPFVVRW</sequence>
<proteinExistence type="predicted"/>
<protein>
    <submittedName>
        <fullName evidence="2">NFX1-type zinc finger-containing protein 1</fullName>
    </submittedName>
</protein>
<dbReference type="WBParaSite" id="PS1159_v2.g21417.t1">
    <property type="protein sequence ID" value="PS1159_v2.g21417.t1"/>
    <property type="gene ID" value="PS1159_v2.g21417"/>
</dbReference>
<evidence type="ECO:0000313" key="2">
    <source>
        <dbReference type="WBParaSite" id="PS1159_v2.g21417.t1"/>
    </source>
</evidence>
<organism evidence="1 2">
    <name type="scientific">Panagrolaimus sp. PS1159</name>
    <dbReference type="NCBI Taxonomy" id="55785"/>
    <lineage>
        <taxon>Eukaryota</taxon>
        <taxon>Metazoa</taxon>
        <taxon>Ecdysozoa</taxon>
        <taxon>Nematoda</taxon>
        <taxon>Chromadorea</taxon>
        <taxon>Rhabditida</taxon>
        <taxon>Tylenchina</taxon>
        <taxon>Panagrolaimomorpha</taxon>
        <taxon>Panagrolaimoidea</taxon>
        <taxon>Panagrolaimidae</taxon>
        <taxon>Panagrolaimus</taxon>
    </lineage>
</organism>
<dbReference type="Proteomes" id="UP000887580">
    <property type="component" value="Unplaced"/>
</dbReference>
<reference evidence="2" key="1">
    <citation type="submission" date="2022-11" db="UniProtKB">
        <authorList>
            <consortium name="WormBaseParasite"/>
        </authorList>
    </citation>
    <scope>IDENTIFICATION</scope>
</reference>